<evidence type="ECO:0000313" key="2">
    <source>
        <dbReference type="Proteomes" id="UP000510682"/>
    </source>
</evidence>
<dbReference type="EMBL" id="CP059165">
    <property type="protein sequence ID" value="QLL05298.1"/>
    <property type="molecule type" value="Genomic_DNA"/>
</dbReference>
<keyword evidence="2" id="KW-1185">Reference proteome</keyword>
<evidence type="ECO:0000313" key="1">
    <source>
        <dbReference type="EMBL" id="QLL05298.1"/>
    </source>
</evidence>
<dbReference type="Pfam" id="PF10604">
    <property type="entry name" value="Polyketide_cyc2"/>
    <property type="match status" value="1"/>
</dbReference>
<dbReference type="Proteomes" id="UP000510682">
    <property type="component" value="Chromosome"/>
</dbReference>
<proteinExistence type="predicted"/>
<dbReference type="AlphaFoldDB" id="A0A7D6I2E0"/>
<dbReference type="InterPro" id="IPR023393">
    <property type="entry name" value="START-like_dom_sf"/>
</dbReference>
<dbReference type="InterPro" id="IPR019587">
    <property type="entry name" value="Polyketide_cyclase/dehydratase"/>
</dbReference>
<dbReference type="KEGG" id="mgor:H0P51_15545"/>
<organism evidence="1 2">
    <name type="scientific">Mycobacterium vicinigordonae</name>
    <dbReference type="NCBI Taxonomy" id="1719132"/>
    <lineage>
        <taxon>Bacteria</taxon>
        <taxon>Bacillati</taxon>
        <taxon>Actinomycetota</taxon>
        <taxon>Actinomycetes</taxon>
        <taxon>Mycobacteriales</taxon>
        <taxon>Mycobacteriaceae</taxon>
        <taxon>Mycobacterium</taxon>
    </lineage>
</organism>
<reference evidence="1 2" key="2">
    <citation type="submission" date="2020-07" db="EMBL/GenBank/DDBJ databases">
        <authorList>
            <person name="Yu X."/>
        </authorList>
    </citation>
    <scope>NUCLEOTIDE SEQUENCE [LARGE SCALE GENOMIC DNA]</scope>
    <source>
        <strain evidence="2">24</strain>
    </source>
</reference>
<dbReference type="SUPFAM" id="SSF55961">
    <property type="entry name" value="Bet v1-like"/>
    <property type="match status" value="1"/>
</dbReference>
<dbReference type="Gene3D" id="3.30.530.20">
    <property type="match status" value="1"/>
</dbReference>
<sequence>MSVDRFVATRTIAASPAEIFAVLSDPARHHSTEPGDWVRDAVDSKLITGNGQLFAMNMHFDRPDVDADYVSHNLVTVYERESAIAWMTGQLDDAGNHRAGGWFWRYDLAPDGDGTEVRLTYDWSATPQEFRDEIGGMPPFAADYLDASLASLERAVTS</sequence>
<gene>
    <name evidence="1" type="ORF">H0P51_15545</name>
</gene>
<name>A0A7D6I2E0_9MYCO</name>
<reference evidence="2" key="1">
    <citation type="submission" date="2020-07" db="EMBL/GenBank/DDBJ databases">
        <title>Description of Mycobacterium gordonae subsp. intergordonae subsp.nov. and Mycobacterium gordonae subsp. gordonae subsp. nov.</title>
        <authorList>
            <person name="Yu X."/>
        </authorList>
    </citation>
    <scope>NUCLEOTIDE SEQUENCE [LARGE SCALE GENOMIC DNA]</scope>
    <source>
        <strain evidence="2">24</strain>
    </source>
</reference>
<protein>
    <submittedName>
        <fullName evidence="1">SRPBCC family protein</fullName>
    </submittedName>
</protein>
<dbReference type="RefSeq" id="WP_180913708.1">
    <property type="nucleotide sequence ID" value="NZ_CP059165.1"/>
</dbReference>
<accession>A0A7D6I2E0</accession>
<reference evidence="2" key="3">
    <citation type="submission" date="2023-07" db="EMBL/GenBank/DDBJ databases">
        <title>Description of Mycobacterium gordonae subsp. intergordonae subsp.nov. and Mycobacterium gordonae subsp. gordonae subsp. nov.</title>
        <authorList>
            <person name="Huang H."/>
        </authorList>
    </citation>
    <scope>NUCLEOTIDE SEQUENCE [LARGE SCALE GENOMIC DNA]</scope>
    <source>
        <strain evidence="2">24</strain>
    </source>
</reference>